<protein>
    <submittedName>
        <fullName evidence="2">Uncharacterized protein</fullName>
    </submittedName>
</protein>
<comment type="caution">
    <text evidence="2">The sequence shown here is derived from an EMBL/GenBank/DDBJ whole genome shotgun (WGS) entry which is preliminary data.</text>
</comment>
<gene>
    <name evidence="2" type="ORF">PIB30_033185</name>
</gene>
<feature type="compositionally biased region" description="Basic residues" evidence="1">
    <location>
        <begin position="1"/>
        <end position="11"/>
    </location>
</feature>
<evidence type="ECO:0000256" key="1">
    <source>
        <dbReference type="SAM" id="MobiDB-lite"/>
    </source>
</evidence>
<dbReference type="EMBL" id="JASCZI010000149">
    <property type="protein sequence ID" value="MED6109395.1"/>
    <property type="molecule type" value="Genomic_DNA"/>
</dbReference>
<accession>A0ABU6QCJ1</accession>
<reference evidence="2 3" key="1">
    <citation type="journal article" date="2023" name="Plants (Basel)">
        <title>Bridging the Gap: Combining Genomics and Transcriptomics Approaches to Understand Stylosanthes scabra, an Orphan Legume from the Brazilian Caatinga.</title>
        <authorList>
            <person name="Ferreira-Neto J.R.C."/>
            <person name="da Silva M.D."/>
            <person name="Binneck E."/>
            <person name="de Melo N.F."/>
            <person name="da Silva R.H."/>
            <person name="de Melo A.L.T.M."/>
            <person name="Pandolfi V."/>
            <person name="Bustamante F.O."/>
            <person name="Brasileiro-Vidal A.C."/>
            <person name="Benko-Iseppon A.M."/>
        </authorList>
    </citation>
    <scope>NUCLEOTIDE SEQUENCE [LARGE SCALE GENOMIC DNA]</scope>
    <source>
        <tissue evidence="2">Leaves</tissue>
    </source>
</reference>
<feature type="region of interest" description="Disordered" evidence="1">
    <location>
        <begin position="1"/>
        <end position="21"/>
    </location>
</feature>
<evidence type="ECO:0000313" key="2">
    <source>
        <dbReference type="EMBL" id="MED6109395.1"/>
    </source>
</evidence>
<keyword evidence="3" id="KW-1185">Reference proteome</keyword>
<proteinExistence type="predicted"/>
<dbReference type="Proteomes" id="UP001341840">
    <property type="component" value="Unassembled WGS sequence"/>
</dbReference>
<sequence length="111" mass="13164">MALSRRPARFSRRPDSMQNKTISEEQLESLREAAACVFIDKQNSKEDKYQEVDIKVEVNIKKEEDDDNMKVETELTYEDTNYKGKGIVKKEEQYEKHINVNSFRVKQEPYI</sequence>
<organism evidence="2 3">
    <name type="scientific">Stylosanthes scabra</name>
    <dbReference type="NCBI Taxonomy" id="79078"/>
    <lineage>
        <taxon>Eukaryota</taxon>
        <taxon>Viridiplantae</taxon>
        <taxon>Streptophyta</taxon>
        <taxon>Embryophyta</taxon>
        <taxon>Tracheophyta</taxon>
        <taxon>Spermatophyta</taxon>
        <taxon>Magnoliopsida</taxon>
        <taxon>eudicotyledons</taxon>
        <taxon>Gunneridae</taxon>
        <taxon>Pentapetalae</taxon>
        <taxon>rosids</taxon>
        <taxon>fabids</taxon>
        <taxon>Fabales</taxon>
        <taxon>Fabaceae</taxon>
        <taxon>Papilionoideae</taxon>
        <taxon>50 kb inversion clade</taxon>
        <taxon>dalbergioids sensu lato</taxon>
        <taxon>Dalbergieae</taxon>
        <taxon>Pterocarpus clade</taxon>
        <taxon>Stylosanthes</taxon>
    </lineage>
</organism>
<name>A0ABU6QCJ1_9FABA</name>
<evidence type="ECO:0000313" key="3">
    <source>
        <dbReference type="Proteomes" id="UP001341840"/>
    </source>
</evidence>